<organism evidence="1 2">
    <name type="scientific">Colletotrichum truncatum</name>
    <name type="common">Anthracnose fungus</name>
    <name type="synonym">Colletotrichum capsici</name>
    <dbReference type="NCBI Taxonomy" id="5467"/>
    <lineage>
        <taxon>Eukaryota</taxon>
        <taxon>Fungi</taxon>
        <taxon>Dikarya</taxon>
        <taxon>Ascomycota</taxon>
        <taxon>Pezizomycotina</taxon>
        <taxon>Sordariomycetes</taxon>
        <taxon>Hypocreomycetidae</taxon>
        <taxon>Glomerellales</taxon>
        <taxon>Glomerellaceae</taxon>
        <taxon>Colletotrichum</taxon>
        <taxon>Colletotrichum truncatum species complex</taxon>
    </lineage>
</organism>
<protein>
    <submittedName>
        <fullName evidence="1">RNA 3'-terminal phosphate cyclase</fullName>
    </submittedName>
</protein>
<proteinExistence type="predicted"/>
<comment type="caution">
    <text evidence="1">The sequence shown here is derived from an EMBL/GenBank/DDBJ whole genome shotgun (WGS) entry which is preliminary data.</text>
</comment>
<evidence type="ECO:0000313" key="1">
    <source>
        <dbReference type="EMBL" id="KAL0932831.1"/>
    </source>
</evidence>
<reference evidence="1 2" key="1">
    <citation type="journal article" date="2020" name="Phytopathology">
        <title>Genome Sequence Resources of Colletotrichum truncatum, C. plurivorum, C. musicola, and C. sojae: Four Species Pathogenic to Soybean (Glycine max).</title>
        <authorList>
            <person name="Rogerio F."/>
            <person name="Boufleur T.R."/>
            <person name="Ciampi-Guillardi M."/>
            <person name="Sukno S.A."/>
            <person name="Thon M.R."/>
            <person name="Massola Junior N.S."/>
            <person name="Baroncelli R."/>
        </authorList>
    </citation>
    <scope>NUCLEOTIDE SEQUENCE [LARGE SCALE GENOMIC DNA]</scope>
    <source>
        <strain evidence="1 2">CMES1059</strain>
    </source>
</reference>
<keyword evidence="2" id="KW-1185">Reference proteome</keyword>
<name>A0ACC3YLS3_COLTU</name>
<gene>
    <name evidence="1" type="ORF">CTRU02_211794</name>
</gene>
<dbReference type="EMBL" id="VUJX02000008">
    <property type="protein sequence ID" value="KAL0932831.1"/>
    <property type="molecule type" value="Genomic_DNA"/>
</dbReference>
<accession>A0ACC3YLS3</accession>
<dbReference type="Proteomes" id="UP000805649">
    <property type="component" value="Unassembled WGS sequence"/>
</dbReference>
<evidence type="ECO:0000313" key="2">
    <source>
        <dbReference type="Proteomes" id="UP000805649"/>
    </source>
</evidence>
<sequence>MSSQGRYEAVSLDGTAYEGGGGLIRYGIALSSILNRPLRIHSIRANRPGVGGLRPEHTVAIDSMAQLTAAQVSGNKPASREITFNPHADLSGNHAQPPTELDVTVEGSASIFLVAMLPFILFSHLGSRASHFTSGVDESAGLELTIRAGTLCVKAPSINYLRQVFVPTMKLVGIGEDYLGIDNEHEQGWHTENTKFPGKMVARIKPLKEALPGFILERRGELQTIRATAHVPGHVLDQFKENLVNELKSAVGGSGSNVEVIIDVFKSVPDDQYHLLLVATTVAPTAYLGYEQVYPQSDVFPKEMEGDEEMIASRLIRCCIRGLWAELRTGNAVDEHMEDMLVIYQSLASGFSSVSAKNGDEPVPEFNAETPSISEYTARYNTSSS</sequence>